<dbReference type="GO" id="GO:0005615">
    <property type="term" value="C:extracellular space"/>
    <property type="evidence" value="ECO:0007669"/>
    <property type="project" value="TreeGrafter"/>
</dbReference>
<feature type="chain" id="PRO_5012925942" evidence="4">
    <location>
        <begin position="21"/>
        <end position="80"/>
    </location>
</feature>
<accession>A0A2C9GVN6</accession>
<dbReference type="InterPro" id="IPR036574">
    <property type="entry name" value="Scorpion_toxin-like_sf"/>
</dbReference>
<reference evidence="6" key="2">
    <citation type="submission" date="2020-05" db="UniProtKB">
        <authorList>
            <consortium name="EnsemblMetazoa"/>
        </authorList>
    </citation>
    <scope>IDENTIFICATION</scope>
    <source>
        <strain evidence="6">Epiroticus2</strain>
    </source>
</reference>
<dbReference type="PANTHER" id="PTHR13645:SF0">
    <property type="entry name" value="DEFENSIN"/>
    <property type="match status" value="1"/>
</dbReference>
<evidence type="ECO:0000256" key="2">
    <source>
        <dbReference type="ARBA" id="ARBA00022525"/>
    </source>
</evidence>
<keyword evidence="2" id="KW-0964">Secreted</keyword>
<dbReference type="AlphaFoldDB" id="A0A2C9GVN6"/>
<keyword evidence="3" id="KW-1015">Disulfide bond</keyword>
<dbReference type="EnsemblMetazoa" id="AEPI015417-RA">
    <property type="protein sequence ID" value="AEPI015417-PA"/>
    <property type="gene ID" value="AEPI015417"/>
</dbReference>
<sequence length="80" mass="8531">MKVSIVAVVLALACASIVSAEINTVQSTCKLFTANVVSSITCKMYCVIKGKSGGYCNSEGLCTCRAEELHFLLKPIVNKE</sequence>
<dbReference type="Proteomes" id="UP000075885">
    <property type="component" value="Unassembled WGS sequence"/>
</dbReference>
<dbReference type="GO" id="GO:0006959">
    <property type="term" value="P:humoral immune response"/>
    <property type="evidence" value="ECO:0007669"/>
    <property type="project" value="TreeGrafter"/>
</dbReference>
<dbReference type="STRING" id="199890.A0A2C9GVN6"/>
<dbReference type="SUPFAM" id="SSF57095">
    <property type="entry name" value="Scorpion toxin-like"/>
    <property type="match status" value="1"/>
</dbReference>
<dbReference type="CDD" id="cd21806">
    <property type="entry name" value="DEFL_defensin-like"/>
    <property type="match status" value="1"/>
</dbReference>
<evidence type="ECO:0000259" key="5">
    <source>
        <dbReference type="PROSITE" id="PS51378"/>
    </source>
</evidence>
<dbReference type="PANTHER" id="PTHR13645">
    <property type="entry name" value="DEFENSIN"/>
    <property type="match status" value="1"/>
</dbReference>
<evidence type="ECO:0000256" key="1">
    <source>
        <dbReference type="ARBA" id="ARBA00004613"/>
    </source>
</evidence>
<proteinExistence type="predicted"/>
<keyword evidence="4" id="KW-0732">Signal</keyword>
<evidence type="ECO:0000256" key="4">
    <source>
        <dbReference type="SAM" id="SignalP"/>
    </source>
</evidence>
<feature type="signal peptide" evidence="4">
    <location>
        <begin position="1"/>
        <end position="20"/>
    </location>
</feature>
<evidence type="ECO:0000256" key="3">
    <source>
        <dbReference type="ARBA" id="ARBA00023157"/>
    </source>
</evidence>
<evidence type="ECO:0000313" key="7">
    <source>
        <dbReference type="Proteomes" id="UP000075885"/>
    </source>
</evidence>
<protein>
    <submittedName>
        <fullName evidence="6">INVERT_DEFENSINS domain-containing protein</fullName>
    </submittedName>
</protein>
<dbReference type="InterPro" id="IPR001542">
    <property type="entry name" value="Defensin_invertebrate/fungal"/>
</dbReference>
<dbReference type="PROSITE" id="PS51378">
    <property type="entry name" value="INVERT_DEFENSINS"/>
    <property type="match status" value="1"/>
</dbReference>
<keyword evidence="7" id="KW-1185">Reference proteome</keyword>
<name>A0A2C9GVN6_9DIPT</name>
<feature type="domain" description="Invertebrate defensins family profile" evidence="5">
    <location>
        <begin position="26"/>
        <end position="66"/>
    </location>
</feature>
<dbReference type="Gene3D" id="3.30.30.10">
    <property type="entry name" value="Knottin, scorpion toxin-like"/>
    <property type="match status" value="1"/>
</dbReference>
<dbReference type="GO" id="GO:0050830">
    <property type="term" value="P:defense response to Gram-positive bacterium"/>
    <property type="evidence" value="ECO:0007669"/>
    <property type="project" value="UniProtKB-ARBA"/>
</dbReference>
<evidence type="ECO:0000313" key="6">
    <source>
        <dbReference type="EnsemblMetazoa" id="AEPI015417-PA"/>
    </source>
</evidence>
<comment type="subcellular location">
    <subcellularLocation>
        <location evidence="1">Secreted</location>
    </subcellularLocation>
</comment>
<reference evidence="7" key="1">
    <citation type="submission" date="2013-03" db="EMBL/GenBank/DDBJ databases">
        <title>The Genome Sequence of Anopheles epiroticus epiroticus2.</title>
        <authorList>
            <consortium name="The Broad Institute Genomics Platform"/>
            <person name="Neafsey D.E."/>
            <person name="Howell P."/>
            <person name="Walker B."/>
            <person name="Young S.K."/>
            <person name="Zeng Q."/>
            <person name="Gargeya S."/>
            <person name="Fitzgerald M."/>
            <person name="Haas B."/>
            <person name="Abouelleil A."/>
            <person name="Allen A.W."/>
            <person name="Alvarado L."/>
            <person name="Arachchi H.M."/>
            <person name="Berlin A.M."/>
            <person name="Chapman S.B."/>
            <person name="Gainer-Dewar J."/>
            <person name="Goldberg J."/>
            <person name="Griggs A."/>
            <person name="Gujja S."/>
            <person name="Hansen M."/>
            <person name="Howarth C."/>
            <person name="Imamovic A."/>
            <person name="Ireland A."/>
            <person name="Larimer J."/>
            <person name="McCowan C."/>
            <person name="Murphy C."/>
            <person name="Pearson M."/>
            <person name="Poon T.W."/>
            <person name="Priest M."/>
            <person name="Roberts A."/>
            <person name="Saif S."/>
            <person name="Shea T."/>
            <person name="Sisk P."/>
            <person name="Sykes S."/>
            <person name="Wortman J."/>
            <person name="Nusbaum C."/>
            <person name="Birren B."/>
        </authorList>
    </citation>
    <scope>NUCLEOTIDE SEQUENCE [LARGE SCALE GENOMIC DNA]</scope>
    <source>
        <strain evidence="7">Epiroticus2</strain>
    </source>
</reference>
<dbReference type="Pfam" id="PF01097">
    <property type="entry name" value="Defensin_2"/>
    <property type="match status" value="1"/>
</dbReference>
<organism evidence="6 7">
    <name type="scientific">Anopheles epiroticus</name>
    <dbReference type="NCBI Taxonomy" id="199890"/>
    <lineage>
        <taxon>Eukaryota</taxon>
        <taxon>Metazoa</taxon>
        <taxon>Ecdysozoa</taxon>
        <taxon>Arthropoda</taxon>
        <taxon>Hexapoda</taxon>
        <taxon>Insecta</taxon>
        <taxon>Pterygota</taxon>
        <taxon>Neoptera</taxon>
        <taxon>Endopterygota</taxon>
        <taxon>Diptera</taxon>
        <taxon>Nematocera</taxon>
        <taxon>Culicoidea</taxon>
        <taxon>Culicidae</taxon>
        <taxon>Anophelinae</taxon>
        <taxon>Anopheles</taxon>
    </lineage>
</organism>
<dbReference type="VEuPathDB" id="VectorBase:AEPI015417"/>